<dbReference type="AlphaFoldDB" id="A0A0F9BEV6"/>
<reference evidence="1" key="1">
    <citation type="journal article" date="2015" name="Nature">
        <title>Complex archaea that bridge the gap between prokaryotes and eukaryotes.</title>
        <authorList>
            <person name="Spang A."/>
            <person name="Saw J.H."/>
            <person name="Jorgensen S.L."/>
            <person name="Zaremba-Niedzwiedzka K."/>
            <person name="Martijn J."/>
            <person name="Lind A.E."/>
            <person name="van Eijk R."/>
            <person name="Schleper C."/>
            <person name="Guy L."/>
            <person name="Ettema T.J."/>
        </authorList>
    </citation>
    <scope>NUCLEOTIDE SEQUENCE</scope>
</reference>
<proteinExistence type="predicted"/>
<comment type="caution">
    <text evidence="1">The sequence shown here is derived from an EMBL/GenBank/DDBJ whole genome shotgun (WGS) entry which is preliminary data.</text>
</comment>
<gene>
    <name evidence="1" type="ORF">LCGC14_2536770</name>
</gene>
<evidence type="ECO:0000313" key="1">
    <source>
        <dbReference type="EMBL" id="KKL12337.1"/>
    </source>
</evidence>
<dbReference type="EMBL" id="LAZR01041299">
    <property type="protein sequence ID" value="KKL12337.1"/>
    <property type="molecule type" value="Genomic_DNA"/>
</dbReference>
<accession>A0A0F9BEV6</accession>
<sequence length="293" mass="33646">MKKIDLTGKRFYRLVVLKEVGKDKWGKFLWLCKCDCGVEKIIIGESFVQGKTQSCGCLGRERRSLANTGNCKGRRFGRLLALRDMGRNKNGSVLWECLCNCGSIITTTTSQLRSGHTKSCGCLNRDKIIEYNKSEKHKKRTAIKNKNRKWTMESRQKSSMSKLNQTKEGWSGFATPTYKRIYKWLKCVVGWYDDVKERDSYTCQSCGDDKGSNLHSHHIISLKTIVEQNKIKSLEDAKQCEILYDLGNGKALCENCHKLIHKQTDTNKYFNIVSIMNPDKRNIMLDFLATEDV</sequence>
<organism evidence="1">
    <name type="scientific">marine sediment metagenome</name>
    <dbReference type="NCBI Taxonomy" id="412755"/>
    <lineage>
        <taxon>unclassified sequences</taxon>
        <taxon>metagenomes</taxon>
        <taxon>ecological metagenomes</taxon>
    </lineage>
</organism>
<name>A0A0F9BEV6_9ZZZZ</name>
<evidence type="ECO:0008006" key="2">
    <source>
        <dbReference type="Google" id="ProtNLM"/>
    </source>
</evidence>
<protein>
    <recommendedName>
        <fullName evidence="2">HNH domain-containing protein</fullName>
    </recommendedName>
</protein>